<dbReference type="NCBIfam" id="TIGR00678">
    <property type="entry name" value="holB"/>
    <property type="match status" value="1"/>
</dbReference>
<dbReference type="SUPFAM" id="SSF52540">
    <property type="entry name" value="P-loop containing nucleoside triphosphate hydrolases"/>
    <property type="match status" value="1"/>
</dbReference>
<dbReference type="EMBL" id="CP012332">
    <property type="protein sequence ID" value="AKU90445.1"/>
    <property type="molecule type" value="Genomic_DNA"/>
</dbReference>
<keyword evidence="2" id="KW-1185">Reference proteome</keyword>
<dbReference type="PANTHER" id="PTHR11669">
    <property type="entry name" value="REPLICATION FACTOR C / DNA POLYMERASE III GAMMA-TAU SUBUNIT"/>
    <property type="match status" value="1"/>
</dbReference>
<protein>
    <submittedName>
        <fullName evidence="1">DNA polymerase III delta prime subunit</fullName>
    </submittedName>
</protein>
<proteinExistence type="predicted"/>
<dbReference type="RefSeq" id="WP_050724892.1">
    <property type="nucleotide sequence ID" value="NZ_CP012332.1"/>
</dbReference>
<evidence type="ECO:0000313" key="2">
    <source>
        <dbReference type="Proteomes" id="UP000055590"/>
    </source>
</evidence>
<dbReference type="GO" id="GO:0003887">
    <property type="term" value="F:DNA-directed DNA polymerase activity"/>
    <property type="evidence" value="ECO:0007669"/>
    <property type="project" value="InterPro"/>
</dbReference>
<dbReference type="InterPro" id="IPR050238">
    <property type="entry name" value="DNA_Rep/Repair_Clamp_Loader"/>
</dbReference>
<dbReference type="Proteomes" id="UP000055590">
    <property type="component" value="Chromosome"/>
</dbReference>
<dbReference type="KEGG" id="vin:AKJ08_0832"/>
<reference evidence="1 2" key="1">
    <citation type="submission" date="2015-08" db="EMBL/GenBank/DDBJ databases">
        <authorList>
            <person name="Babu N.S."/>
            <person name="Beckwith C.J."/>
            <person name="Beseler K.G."/>
            <person name="Brison A."/>
            <person name="Carone J.V."/>
            <person name="Caskin T.P."/>
            <person name="Diamond M."/>
            <person name="Durham M.E."/>
            <person name="Foxe J.M."/>
            <person name="Go M."/>
            <person name="Henderson B.A."/>
            <person name="Jones I.B."/>
            <person name="McGettigan J.A."/>
            <person name="Micheletti S.J."/>
            <person name="Nasrallah M.E."/>
            <person name="Ortiz D."/>
            <person name="Piller C.R."/>
            <person name="Privatt S.R."/>
            <person name="Schneider S.L."/>
            <person name="Sharp S."/>
            <person name="Smith T.C."/>
            <person name="Stanton J.D."/>
            <person name="Ullery H.E."/>
            <person name="Wilson R.J."/>
            <person name="Serrano M.G."/>
            <person name="Buck G."/>
            <person name="Lee V."/>
            <person name="Wang Y."/>
            <person name="Carvalho R."/>
            <person name="Voegtly L."/>
            <person name="Shi R."/>
            <person name="Duckworth R."/>
            <person name="Johnson A."/>
            <person name="Loviza R."/>
            <person name="Walstead R."/>
            <person name="Shah Z."/>
            <person name="Kiflezghi M."/>
            <person name="Wade K."/>
            <person name="Ball S.L."/>
            <person name="Bradley K.W."/>
            <person name="Asai D.J."/>
            <person name="Bowman C.A."/>
            <person name="Russell D.A."/>
            <person name="Pope W.H."/>
            <person name="Jacobs-Sera D."/>
            <person name="Hendrix R.W."/>
            <person name="Hatfull G.F."/>
        </authorList>
    </citation>
    <scope>NUCLEOTIDE SEQUENCE [LARGE SCALE GENOMIC DNA]</scope>
    <source>
        <strain evidence="1 2">DSM 27710</strain>
    </source>
</reference>
<dbReference type="AlphaFoldDB" id="A0A0K1PAA2"/>
<evidence type="ECO:0000313" key="1">
    <source>
        <dbReference type="EMBL" id="AKU90445.1"/>
    </source>
</evidence>
<sequence length="349" mass="37244">MNLSSIFGQPRATSMLRSALERRRIHHAWLFAGPEGVGKEAAARAFAASLLCRAGGGEPVVEACGTCPSCQKLDRGVHPDLVEILPEAEAVARKRIAREDLPKAPSRELKIDQIRKLQASLSLAPLEGPRRVVVMIGADTLNAPAQNAFLKTLEEPPTGTHIVLLADTADALLPTTRSRCVRVPFAPLPLELVAERVAEQTGDGLERARLRAALAGGSLGAALRIDGPALESRGRILEAIEALDPADLRPLLRLAEELGGKGREESELALDVVALFYRDAALGAEGVSDDALANQDQAALVRAAAARGAEDALRRHRLALRAKAAIGRHAMGRLAFERMLLGFVMPEEA</sequence>
<dbReference type="InterPro" id="IPR004622">
    <property type="entry name" value="DNA_pol_HolB"/>
</dbReference>
<dbReference type="GO" id="GO:0006261">
    <property type="term" value="P:DNA-templated DNA replication"/>
    <property type="evidence" value="ECO:0007669"/>
    <property type="project" value="TreeGrafter"/>
</dbReference>
<dbReference type="PANTHER" id="PTHR11669:SF8">
    <property type="entry name" value="DNA POLYMERASE III SUBUNIT DELTA"/>
    <property type="match status" value="1"/>
</dbReference>
<organism evidence="1 2">
    <name type="scientific">Vulgatibacter incomptus</name>
    <dbReference type="NCBI Taxonomy" id="1391653"/>
    <lineage>
        <taxon>Bacteria</taxon>
        <taxon>Pseudomonadati</taxon>
        <taxon>Myxococcota</taxon>
        <taxon>Myxococcia</taxon>
        <taxon>Myxococcales</taxon>
        <taxon>Cystobacterineae</taxon>
        <taxon>Vulgatibacteraceae</taxon>
        <taxon>Vulgatibacter</taxon>
    </lineage>
</organism>
<accession>A0A0K1PAA2</accession>
<dbReference type="Pfam" id="PF13177">
    <property type="entry name" value="DNA_pol3_delta2"/>
    <property type="match status" value="1"/>
</dbReference>
<dbReference type="PATRIC" id="fig|1391653.3.peg.856"/>
<gene>
    <name evidence="1" type="ORF">AKJ08_0832</name>
</gene>
<name>A0A0K1PAA2_9BACT</name>
<dbReference type="GO" id="GO:0008408">
    <property type="term" value="F:3'-5' exonuclease activity"/>
    <property type="evidence" value="ECO:0007669"/>
    <property type="project" value="InterPro"/>
</dbReference>
<dbReference type="InterPro" id="IPR027417">
    <property type="entry name" value="P-loop_NTPase"/>
</dbReference>
<dbReference type="Gene3D" id="3.40.50.300">
    <property type="entry name" value="P-loop containing nucleotide triphosphate hydrolases"/>
    <property type="match status" value="1"/>
</dbReference>
<dbReference type="STRING" id="1391653.AKJ08_0832"/>